<evidence type="ECO:0000256" key="2">
    <source>
        <dbReference type="ARBA" id="ARBA00022448"/>
    </source>
</evidence>
<dbReference type="EMBL" id="QGGI01000003">
    <property type="protein sequence ID" value="PWJ95841.1"/>
    <property type="molecule type" value="Genomic_DNA"/>
</dbReference>
<dbReference type="PROSITE" id="PS00610">
    <property type="entry name" value="NA_NEUROTRAN_SYMP_1"/>
    <property type="match status" value="1"/>
</dbReference>
<keyword evidence="4 7" id="KW-1133">Transmembrane helix</keyword>
<dbReference type="GO" id="GO:0005886">
    <property type="term" value="C:plasma membrane"/>
    <property type="evidence" value="ECO:0007669"/>
    <property type="project" value="TreeGrafter"/>
</dbReference>
<dbReference type="PRINTS" id="PR00176">
    <property type="entry name" value="NANEUSMPORT"/>
</dbReference>
<feature type="transmembrane region" description="Helical" evidence="7">
    <location>
        <begin position="356"/>
        <end position="380"/>
    </location>
</feature>
<feature type="transmembrane region" description="Helical" evidence="7">
    <location>
        <begin position="386"/>
        <end position="406"/>
    </location>
</feature>
<evidence type="ECO:0000256" key="3">
    <source>
        <dbReference type="ARBA" id="ARBA00022692"/>
    </source>
</evidence>
<dbReference type="InterPro" id="IPR000175">
    <property type="entry name" value="Na/ntran_symport"/>
</dbReference>
<dbReference type="RefSeq" id="WP_109603961.1">
    <property type="nucleotide sequence ID" value="NZ_JAMHJO010000003.1"/>
</dbReference>
<feature type="transmembrane region" description="Helical" evidence="7">
    <location>
        <begin position="84"/>
        <end position="108"/>
    </location>
</feature>
<proteinExistence type="inferred from homology"/>
<dbReference type="Proteomes" id="UP000245921">
    <property type="component" value="Unassembled WGS sequence"/>
</dbReference>
<keyword evidence="3 6" id="KW-0812">Transmembrane</keyword>
<dbReference type="AlphaFoldDB" id="A0AA45HJC0"/>
<dbReference type="SUPFAM" id="SSF161070">
    <property type="entry name" value="SNF-like"/>
    <property type="match status" value="1"/>
</dbReference>
<evidence type="ECO:0000256" key="7">
    <source>
        <dbReference type="SAM" id="Phobius"/>
    </source>
</evidence>
<feature type="transmembrane region" description="Helical" evidence="7">
    <location>
        <begin position="312"/>
        <end position="335"/>
    </location>
</feature>
<feature type="transmembrane region" description="Helical" evidence="7">
    <location>
        <begin position="140"/>
        <end position="160"/>
    </location>
</feature>
<dbReference type="GO" id="GO:0035725">
    <property type="term" value="P:sodium ion transmembrane transport"/>
    <property type="evidence" value="ECO:0007669"/>
    <property type="project" value="TreeGrafter"/>
</dbReference>
<dbReference type="PROSITE" id="PS50267">
    <property type="entry name" value="NA_NEUROTRAN_SYMP_3"/>
    <property type="match status" value="1"/>
</dbReference>
<feature type="transmembrane region" description="Helical" evidence="7">
    <location>
        <begin position="42"/>
        <end position="63"/>
    </location>
</feature>
<evidence type="ECO:0000313" key="8">
    <source>
        <dbReference type="EMBL" id="PWJ95841.1"/>
    </source>
</evidence>
<comment type="caution">
    <text evidence="8">The sequence shown here is derived from an EMBL/GenBank/DDBJ whole genome shotgun (WGS) entry which is preliminary data.</text>
</comment>
<keyword evidence="9" id="KW-1185">Reference proteome</keyword>
<feature type="transmembrane region" description="Helical" evidence="7">
    <location>
        <begin position="225"/>
        <end position="242"/>
    </location>
</feature>
<comment type="subcellular location">
    <subcellularLocation>
        <location evidence="1">Membrane</location>
        <topology evidence="1">Multi-pass membrane protein</topology>
    </subcellularLocation>
</comment>
<reference evidence="8 9" key="1">
    <citation type="submission" date="2018-05" db="EMBL/GenBank/DDBJ databases">
        <title>Genomic Encyclopedia of Type Strains, Phase IV (KMG-IV): sequencing the most valuable type-strain genomes for metagenomic binning, comparative biology and taxonomic classification.</title>
        <authorList>
            <person name="Goeker M."/>
        </authorList>
    </citation>
    <scope>NUCLEOTIDE SEQUENCE [LARGE SCALE GENOMIC DNA]</scope>
    <source>
        <strain evidence="8 9">DSM 24906</strain>
    </source>
</reference>
<evidence type="ECO:0000256" key="1">
    <source>
        <dbReference type="ARBA" id="ARBA00004141"/>
    </source>
</evidence>
<protein>
    <recommendedName>
        <fullName evidence="6">Transporter</fullName>
    </recommendedName>
</protein>
<dbReference type="InterPro" id="IPR037272">
    <property type="entry name" value="SNS_sf"/>
</dbReference>
<evidence type="ECO:0000256" key="5">
    <source>
        <dbReference type="ARBA" id="ARBA00023136"/>
    </source>
</evidence>
<keyword evidence="5 7" id="KW-0472">Membrane</keyword>
<keyword evidence="6" id="KW-0769">Symport</keyword>
<feature type="transmembrane region" description="Helical" evidence="7">
    <location>
        <begin position="254"/>
        <end position="279"/>
    </location>
</feature>
<dbReference type="GO" id="GO:0015293">
    <property type="term" value="F:symporter activity"/>
    <property type="evidence" value="ECO:0007669"/>
    <property type="project" value="UniProtKB-KW"/>
</dbReference>
<evidence type="ECO:0000256" key="6">
    <source>
        <dbReference type="RuleBase" id="RU003732"/>
    </source>
</evidence>
<dbReference type="NCBIfam" id="NF037979">
    <property type="entry name" value="Na_transp"/>
    <property type="match status" value="1"/>
</dbReference>
<name>A0AA45HJC0_9BACT</name>
<feature type="transmembrane region" description="Helical" evidence="7">
    <location>
        <begin position="461"/>
        <end position="484"/>
    </location>
</feature>
<dbReference type="CDD" id="cd10334">
    <property type="entry name" value="SLC6sbd_u1"/>
    <property type="match status" value="1"/>
</dbReference>
<evidence type="ECO:0000256" key="4">
    <source>
        <dbReference type="ARBA" id="ARBA00022989"/>
    </source>
</evidence>
<evidence type="ECO:0000313" key="9">
    <source>
        <dbReference type="Proteomes" id="UP000245921"/>
    </source>
</evidence>
<sequence>MKRQRWGSRWAFILAAVGSAAGLGNAWRFPYKAYTNGGGAFYIPYFIALFVAGIPLLMAEFAVGQSLQSSAPKAMAKINKKVEFIGWWGIVTSSLVTFYYSVIMGWIFNYLIFSFNVSWKENPETFFLEFLQRSSGPGEIGNIVIPVAIGLAITWLFVYIVLRKGTESVGKVVLWTVPLPIILLIILGIRGFTLEGASTGLDYLFNPSLEKLSSPSVWAEGFGQIFYSLSVAFGIMIAYGSFNKKKQDIANNAIITALGNSATSFLAAIAVFSVLGYMANVLSVKVPEVVTGGIGLAFVTYPQAIALLPGGIVVQAIFGFLFFVMLLTLGIDSVFSLVEAIESSFSDKFNFKKKKFLGIFMGIGFIMGLFFSTQGGIFWLDIFDHFLGTYALLMVGIFETIIFGWVMGAENIRDYINEVSEIKIGKWFNIAIKYIIPIVLSIIFVNGLIDEIKNPYENYPTWSLIIGFMAFVLTPLIALIFSMLKAKNPKEFYKKEKIEESLKEDIEKNFELEVD</sequence>
<dbReference type="PANTHER" id="PTHR11616:SF240">
    <property type="entry name" value="BLOATED TUBULES, ISOFORM B-RELATED"/>
    <property type="match status" value="1"/>
</dbReference>
<gene>
    <name evidence="8" type="ORF">C7380_10318</name>
</gene>
<feature type="transmembrane region" description="Helical" evidence="7">
    <location>
        <begin position="427"/>
        <end position="449"/>
    </location>
</feature>
<dbReference type="Pfam" id="PF00209">
    <property type="entry name" value="SNF"/>
    <property type="match status" value="2"/>
</dbReference>
<comment type="similarity">
    <text evidence="6">Belongs to the sodium:neurotransmitter symporter (SNF) (TC 2.A.22) family.</text>
</comment>
<organism evidence="8 9">
    <name type="scientific">Oceanotoga teriensis</name>
    <dbReference type="NCBI Taxonomy" id="515440"/>
    <lineage>
        <taxon>Bacteria</taxon>
        <taxon>Thermotogati</taxon>
        <taxon>Thermotogota</taxon>
        <taxon>Thermotogae</taxon>
        <taxon>Petrotogales</taxon>
        <taxon>Petrotogaceae</taxon>
        <taxon>Oceanotoga</taxon>
    </lineage>
</organism>
<feature type="transmembrane region" description="Helical" evidence="7">
    <location>
        <begin position="172"/>
        <end position="192"/>
    </location>
</feature>
<keyword evidence="2 6" id="KW-0813">Transport</keyword>
<dbReference type="PANTHER" id="PTHR11616">
    <property type="entry name" value="SODIUM/CHLORIDE DEPENDENT TRANSPORTER"/>
    <property type="match status" value="1"/>
</dbReference>
<accession>A0AA45HJC0</accession>